<dbReference type="EMBL" id="MU404360">
    <property type="protein sequence ID" value="KAI1609257.1"/>
    <property type="molecule type" value="Genomic_DNA"/>
</dbReference>
<comment type="caution">
    <text evidence="2">The sequence shown here is derived from an EMBL/GenBank/DDBJ whole genome shotgun (WGS) entry which is preliminary data.</text>
</comment>
<dbReference type="PANTHER" id="PTHR47843">
    <property type="entry name" value="BTB DOMAIN-CONTAINING PROTEIN-RELATED"/>
    <property type="match status" value="1"/>
</dbReference>
<dbReference type="Gene3D" id="3.30.710.10">
    <property type="entry name" value="Potassium Channel Kv1.1, Chain A"/>
    <property type="match status" value="1"/>
</dbReference>
<dbReference type="InterPro" id="IPR011333">
    <property type="entry name" value="SKP1/BTB/POZ_sf"/>
</dbReference>
<sequence length="249" mass="27899">MDGPPWLDAEDDPLVRLVAQDISVPLGHFDVAHLTSPIITLEAGPDATPLTAHKAILTRCSYFAKCLDDRFEEGINNKIKLPQESPEDLLKLLSWLYTGKLYAGDREDMQIVELRSEPTTMAVMDLINLFIIADKYCCDRMAAKVLEIVGDSDCIGPEEVSVCHLERVYDADLRGSLLWQVLMEKLARGFHRADQRFDVLSLYGKGLDAKPDIASDLLMEIARIVKEEPLVACCKDQRENSNIQVCKHG</sequence>
<dbReference type="InterPro" id="IPR000210">
    <property type="entry name" value="BTB/POZ_dom"/>
</dbReference>
<dbReference type="PANTHER" id="PTHR47843:SF3">
    <property type="entry name" value="BTB DOMAIN-CONTAINING PROTEIN"/>
    <property type="match status" value="1"/>
</dbReference>
<name>A0AAN6DQ85_9EURO</name>
<organism evidence="2 3">
    <name type="scientific">Exophiala viscosa</name>
    <dbReference type="NCBI Taxonomy" id="2486360"/>
    <lineage>
        <taxon>Eukaryota</taxon>
        <taxon>Fungi</taxon>
        <taxon>Dikarya</taxon>
        <taxon>Ascomycota</taxon>
        <taxon>Pezizomycotina</taxon>
        <taxon>Eurotiomycetes</taxon>
        <taxon>Chaetothyriomycetidae</taxon>
        <taxon>Chaetothyriales</taxon>
        <taxon>Herpotrichiellaceae</taxon>
        <taxon>Exophiala</taxon>
    </lineage>
</organism>
<feature type="domain" description="BTB" evidence="1">
    <location>
        <begin position="35"/>
        <end position="105"/>
    </location>
</feature>
<dbReference type="CDD" id="cd18186">
    <property type="entry name" value="BTB_POZ_ZBTB_KLHL-like"/>
    <property type="match status" value="1"/>
</dbReference>
<dbReference type="PROSITE" id="PS50097">
    <property type="entry name" value="BTB"/>
    <property type="match status" value="1"/>
</dbReference>
<dbReference type="Proteomes" id="UP001203852">
    <property type="component" value="Unassembled WGS sequence"/>
</dbReference>
<accession>A0AAN6DQ85</accession>
<evidence type="ECO:0000313" key="2">
    <source>
        <dbReference type="EMBL" id="KAI1609257.1"/>
    </source>
</evidence>
<evidence type="ECO:0000259" key="1">
    <source>
        <dbReference type="PROSITE" id="PS50097"/>
    </source>
</evidence>
<dbReference type="Pfam" id="PF00651">
    <property type="entry name" value="BTB"/>
    <property type="match status" value="1"/>
</dbReference>
<keyword evidence="3" id="KW-1185">Reference proteome</keyword>
<evidence type="ECO:0000313" key="3">
    <source>
        <dbReference type="Proteomes" id="UP001203852"/>
    </source>
</evidence>
<dbReference type="SUPFAM" id="SSF54695">
    <property type="entry name" value="POZ domain"/>
    <property type="match status" value="1"/>
</dbReference>
<dbReference type="SMART" id="SM00225">
    <property type="entry name" value="BTB"/>
    <property type="match status" value="1"/>
</dbReference>
<proteinExistence type="predicted"/>
<reference evidence="2" key="1">
    <citation type="journal article" date="2022" name="bioRxiv">
        <title>Deciphering the potential niche of two novel black yeast fungi from a biological soil crust based on their genomes, phenotypes, and melanin regulation.</title>
        <authorList>
            <consortium name="DOE Joint Genome Institute"/>
            <person name="Carr E.C."/>
            <person name="Barton Q."/>
            <person name="Grambo S."/>
            <person name="Sullivan M."/>
            <person name="Renfro C.M."/>
            <person name="Kuo A."/>
            <person name="Pangilinan J."/>
            <person name="Lipzen A."/>
            <person name="Keymanesh K."/>
            <person name="Savage E."/>
            <person name="Barry K."/>
            <person name="Grigoriev I.V."/>
            <person name="Riekhof W.R."/>
            <person name="Harris S.S."/>
        </authorList>
    </citation>
    <scope>NUCLEOTIDE SEQUENCE</scope>
    <source>
        <strain evidence="2">JF 03-4F</strain>
    </source>
</reference>
<gene>
    <name evidence="2" type="ORF">EDD36DRAFT_468199</name>
</gene>
<protein>
    <recommendedName>
        <fullName evidence="1">BTB domain-containing protein</fullName>
    </recommendedName>
</protein>
<dbReference type="AlphaFoldDB" id="A0AAN6DQ85"/>